<feature type="transmembrane region" description="Helical" evidence="6">
    <location>
        <begin position="60"/>
        <end position="80"/>
    </location>
</feature>
<accession>A0AAU7B4C5</accession>
<dbReference type="GO" id="GO:0005886">
    <property type="term" value="C:plasma membrane"/>
    <property type="evidence" value="ECO:0007669"/>
    <property type="project" value="UniProtKB-SubCell"/>
</dbReference>
<dbReference type="PANTHER" id="PTHR34697:SF2">
    <property type="entry name" value="PHOSPHATIDYLGLYCEROL LYSYLTRANSFERASE"/>
    <property type="match status" value="1"/>
</dbReference>
<gene>
    <name evidence="8" type="ORF">DSM112329_05305</name>
</gene>
<protein>
    <recommendedName>
        <fullName evidence="7">Phosphatidylglycerol lysyltransferase C-terminal domain-containing protein</fullName>
    </recommendedName>
</protein>
<evidence type="ECO:0000256" key="3">
    <source>
        <dbReference type="ARBA" id="ARBA00022692"/>
    </source>
</evidence>
<keyword evidence="5 6" id="KW-0472">Membrane</keyword>
<evidence type="ECO:0000313" key="8">
    <source>
        <dbReference type="EMBL" id="XAY08404.1"/>
    </source>
</evidence>
<name>A0AAU7B4C5_9ACTN</name>
<dbReference type="GO" id="GO:0055091">
    <property type="term" value="P:phospholipid homeostasis"/>
    <property type="evidence" value="ECO:0007669"/>
    <property type="project" value="TreeGrafter"/>
</dbReference>
<feature type="domain" description="Phosphatidylglycerol lysyltransferase C-terminal" evidence="7">
    <location>
        <begin position="241"/>
        <end position="536"/>
    </location>
</feature>
<dbReference type="Pfam" id="PF09924">
    <property type="entry name" value="LPG_synthase_C"/>
    <property type="match status" value="1"/>
</dbReference>
<feature type="transmembrane region" description="Helical" evidence="6">
    <location>
        <begin position="21"/>
        <end position="40"/>
    </location>
</feature>
<comment type="subcellular location">
    <subcellularLocation>
        <location evidence="1">Cell membrane</location>
        <topology evidence="1">Multi-pass membrane protein</topology>
    </subcellularLocation>
</comment>
<feature type="transmembrane region" description="Helical" evidence="6">
    <location>
        <begin position="141"/>
        <end position="167"/>
    </location>
</feature>
<reference evidence="8" key="1">
    <citation type="submission" date="2022-12" db="EMBL/GenBank/DDBJ databases">
        <title>Paraconexibacter alkalitolerans sp. nov. and Baekduia alba sp. nov., isolated from soil and emended description of the genera Paraconexibacter (Chun et al., 2020) and Baekduia (An et al., 2020).</title>
        <authorList>
            <person name="Vieira S."/>
            <person name="Huber K.J."/>
            <person name="Geppert A."/>
            <person name="Wolf J."/>
            <person name="Neumann-Schaal M."/>
            <person name="Muesken M."/>
            <person name="Overmann J."/>
        </authorList>
    </citation>
    <scope>NUCLEOTIDE SEQUENCE</scope>
    <source>
        <strain evidence="8">AEG42_29</strain>
    </source>
</reference>
<feature type="transmembrane region" description="Helical" evidence="6">
    <location>
        <begin position="199"/>
        <end position="220"/>
    </location>
</feature>
<sequence>MTDRPISRDLRARRRGDRVPALVGLVVAVAGGVTVASALTPELPQRLDAVDDVLPRDVVLAAHGLSLPAGLALVLMGYYLARRRRRAARVALALLLGSGALNLMKGLDVEEAAASWAAAALVWWARDAFCATRIDGRLRTALVRVAAVWAGTLTAASLTALAAGHWITPTPSLGSAVADAARIVGLVGPRLEVSGPVAWLNWGLAALGASALVTSAWVLFRPLRDPVHLPSAGARAAAAQLVRSHGVDTLSFFKLRDDVDYLRSEDGRALLAYRVENGVLLVAGNPVGAPDAVPQLVREACVLAEVRGLRLGVVGACGKMAELWGAAGLRSFYLGDEAVVDTRVFAVDKKRRKKVRQAVNRVERAGYTIALARGEDLDDAAVAELEAVSDRWRAGAPERGFSMAMDSIGGAHLPASLVVTARDEHGAVRGFLHFVPTYGRAAASLSFMRRDREDVPNGLNDALIVRSVELLRDECGVEEVSLNFAAFARLLHSPEGTWERCLGRLAKVLNPFFQIESLYRFNAKFSPRWVPRYLCYEGSLLGWTQTSLAAAWAEGQIPKPSLGRS</sequence>
<evidence type="ECO:0000256" key="6">
    <source>
        <dbReference type="SAM" id="Phobius"/>
    </source>
</evidence>
<evidence type="ECO:0000256" key="4">
    <source>
        <dbReference type="ARBA" id="ARBA00022989"/>
    </source>
</evidence>
<evidence type="ECO:0000256" key="2">
    <source>
        <dbReference type="ARBA" id="ARBA00022475"/>
    </source>
</evidence>
<dbReference type="RefSeq" id="WP_354699585.1">
    <property type="nucleotide sequence ID" value="NZ_CP114014.1"/>
</dbReference>
<evidence type="ECO:0000256" key="1">
    <source>
        <dbReference type="ARBA" id="ARBA00004651"/>
    </source>
</evidence>
<evidence type="ECO:0000259" key="7">
    <source>
        <dbReference type="Pfam" id="PF09924"/>
    </source>
</evidence>
<keyword evidence="3 6" id="KW-0812">Transmembrane</keyword>
<dbReference type="InterPro" id="IPR024320">
    <property type="entry name" value="LPG_synthase_C"/>
</dbReference>
<dbReference type="GO" id="GO:0016755">
    <property type="term" value="F:aminoacyltransferase activity"/>
    <property type="evidence" value="ECO:0007669"/>
    <property type="project" value="TreeGrafter"/>
</dbReference>
<dbReference type="AlphaFoldDB" id="A0AAU7B4C5"/>
<proteinExistence type="predicted"/>
<dbReference type="KEGG" id="parq:DSM112329_05305"/>
<keyword evidence="2" id="KW-1003">Cell membrane</keyword>
<organism evidence="8">
    <name type="scientific">Paraconexibacter sp. AEG42_29</name>
    <dbReference type="NCBI Taxonomy" id="2997339"/>
    <lineage>
        <taxon>Bacteria</taxon>
        <taxon>Bacillati</taxon>
        <taxon>Actinomycetota</taxon>
        <taxon>Thermoleophilia</taxon>
        <taxon>Solirubrobacterales</taxon>
        <taxon>Paraconexibacteraceae</taxon>
        <taxon>Paraconexibacter</taxon>
    </lineage>
</organism>
<keyword evidence="4 6" id="KW-1133">Transmembrane helix</keyword>
<dbReference type="InterPro" id="IPR051211">
    <property type="entry name" value="PG_lysyltransferase"/>
</dbReference>
<dbReference type="EMBL" id="CP114014">
    <property type="protein sequence ID" value="XAY08404.1"/>
    <property type="molecule type" value="Genomic_DNA"/>
</dbReference>
<dbReference type="PANTHER" id="PTHR34697">
    <property type="entry name" value="PHOSPHATIDYLGLYCEROL LYSYLTRANSFERASE"/>
    <property type="match status" value="1"/>
</dbReference>
<evidence type="ECO:0000256" key="5">
    <source>
        <dbReference type="ARBA" id="ARBA00023136"/>
    </source>
</evidence>